<proteinExistence type="inferred from homology"/>
<evidence type="ECO:0000313" key="7">
    <source>
        <dbReference type="EMBL" id="GJT40513.1"/>
    </source>
</evidence>
<dbReference type="Gene3D" id="3.30.190.20">
    <property type="match status" value="1"/>
</dbReference>
<evidence type="ECO:0000313" key="8">
    <source>
        <dbReference type="Proteomes" id="UP001151760"/>
    </source>
</evidence>
<dbReference type="EMBL" id="BQNB010015481">
    <property type="protein sequence ID" value="GJT40513.1"/>
    <property type="molecule type" value="Genomic_DNA"/>
</dbReference>
<keyword evidence="8" id="KW-1185">Reference proteome</keyword>
<comment type="caution">
    <text evidence="7">The sequence shown here is derived from an EMBL/GenBank/DDBJ whole genome shotgun (WGS) entry which is preliminary data.</text>
</comment>
<sequence length="73" mass="8307">MILPIGASSFKEAMKMDVEVFHNLRPFPLDELAQPFISKLSSDNLREAITEITTDAKEKKIRNFVETIELQIG</sequence>
<dbReference type="SUPFAM" id="SSF51604">
    <property type="entry name" value="Enolase C-terminal domain-like"/>
    <property type="match status" value="1"/>
</dbReference>
<evidence type="ECO:0000256" key="2">
    <source>
        <dbReference type="ARBA" id="ARBA00009604"/>
    </source>
</evidence>
<evidence type="ECO:0000256" key="4">
    <source>
        <dbReference type="ARBA" id="ARBA00023152"/>
    </source>
</evidence>
<feature type="domain" description="Enolase C-terminal TIM barrel" evidence="6">
    <location>
        <begin position="1"/>
        <end position="25"/>
    </location>
</feature>
<accession>A0ABQ5DQF7</accession>
<evidence type="ECO:0000256" key="1">
    <source>
        <dbReference type="ARBA" id="ARBA00005031"/>
    </source>
</evidence>
<comment type="similarity">
    <text evidence="2">Belongs to the enolase family.</text>
</comment>
<dbReference type="InterPro" id="IPR020810">
    <property type="entry name" value="Enolase_C"/>
</dbReference>
<dbReference type="Pfam" id="PF00113">
    <property type="entry name" value="Enolase_C"/>
    <property type="match status" value="1"/>
</dbReference>
<comment type="pathway">
    <text evidence="1">Carbohydrate degradation; glycolysis; pyruvate from D-glyceraldehyde 3-phosphate: step 4/5.</text>
</comment>
<reference evidence="7" key="1">
    <citation type="journal article" date="2022" name="Int. J. Mol. Sci.">
        <title>Draft Genome of Tanacetum Coccineum: Genomic Comparison of Closely Related Tanacetum-Family Plants.</title>
        <authorList>
            <person name="Yamashiro T."/>
            <person name="Shiraishi A."/>
            <person name="Nakayama K."/>
            <person name="Satake H."/>
        </authorList>
    </citation>
    <scope>NUCLEOTIDE SEQUENCE</scope>
</reference>
<protein>
    <recommendedName>
        <fullName evidence="3">phosphopyruvate hydratase</fullName>
        <ecNumber evidence="3">4.2.1.11</ecNumber>
    </recommendedName>
</protein>
<evidence type="ECO:0000256" key="3">
    <source>
        <dbReference type="ARBA" id="ARBA00012058"/>
    </source>
</evidence>
<keyword evidence="7" id="KW-0689">Ribosomal protein</keyword>
<dbReference type="EC" id="4.2.1.11" evidence="3"/>
<dbReference type="GO" id="GO:0005840">
    <property type="term" value="C:ribosome"/>
    <property type="evidence" value="ECO:0007669"/>
    <property type="project" value="UniProtKB-KW"/>
</dbReference>
<reference evidence="7" key="2">
    <citation type="submission" date="2022-01" db="EMBL/GenBank/DDBJ databases">
        <authorList>
            <person name="Yamashiro T."/>
            <person name="Shiraishi A."/>
            <person name="Satake H."/>
            <person name="Nakayama K."/>
        </authorList>
    </citation>
    <scope>NUCLEOTIDE SEQUENCE</scope>
</reference>
<keyword evidence="4" id="KW-0324">Glycolysis</keyword>
<keyword evidence="5" id="KW-0456">Lyase</keyword>
<dbReference type="Proteomes" id="UP001151760">
    <property type="component" value="Unassembled WGS sequence"/>
</dbReference>
<dbReference type="InterPro" id="IPR036849">
    <property type="entry name" value="Enolase-like_C_sf"/>
</dbReference>
<organism evidence="7 8">
    <name type="scientific">Tanacetum coccineum</name>
    <dbReference type="NCBI Taxonomy" id="301880"/>
    <lineage>
        <taxon>Eukaryota</taxon>
        <taxon>Viridiplantae</taxon>
        <taxon>Streptophyta</taxon>
        <taxon>Embryophyta</taxon>
        <taxon>Tracheophyta</taxon>
        <taxon>Spermatophyta</taxon>
        <taxon>Magnoliopsida</taxon>
        <taxon>eudicotyledons</taxon>
        <taxon>Gunneridae</taxon>
        <taxon>Pentapetalae</taxon>
        <taxon>asterids</taxon>
        <taxon>campanulids</taxon>
        <taxon>Asterales</taxon>
        <taxon>Asteraceae</taxon>
        <taxon>Asteroideae</taxon>
        <taxon>Anthemideae</taxon>
        <taxon>Anthemidinae</taxon>
        <taxon>Tanacetum</taxon>
    </lineage>
</organism>
<gene>
    <name evidence="7" type="ORF">Tco_0940378</name>
</gene>
<keyword evidence="7" id="KW-0687">Ribonucleoprotein</keyword>
<evidence type="ECO:0000259" key="6">
    <source>
        <dbReference type="Pfam" id="PF00113"/>
    </source>
</evidence>
<evidence type="ECO:0000256" key="5">
    <source>
        <dbReference type="ARBA" id="ARBA00023239"/>
    </source>
</evidence>
<name>A0ABQ5DQF7_9ASTR</name>